<evidence type="ECO:0000256" key="2">
    <source>
        <dbReference type="SAM" id="MobiDB-lite"/>
    </source>
</evidence>
<reference evidence="3" key="1">
    <citation type="submission" date="2019-12" db="EMBL/GenBank/DDBJ databases">
        <title>An insight into the sialome of adult female Ixodes ricinus ticks feeding for 6 days.</title>
        <authorList>
            <person name="Perner J."/>
            <person name="Ribeiro J.M.C."/>
        </authorList>
    </citation>
    <scope>NUCLEOTIDE SEQUENCE</scope>
    <source>
        <strain evidence="3">Semi-engorged</strain>
        <tissue evidence="3">Salivary glands</tissue>
    </source>
</reference>
<sequence length="601" mass="67384">MATGAAVQAAEAPRQVGSAVPGAKKTTKTMAKDLTQEAAQDVDMTAHGDAPCANEELWNAVKRNRRGKLCIVPEQTTDDAKTEVNKTPRARRTTAPGGRAMATLPQGGYKIVVRPREGLDLSRWKTHQIISCLANEMKTPEHNLCKSIRIQVNYEKNIITIYTLEETTAKKAIKIQQLTMNGYAHPTNVYLAAPENTIKGVVHDVKKGSTPEELLQELEVEDGTRIVAARMLGNSEAALITVESTKLPRFVIYKAETVRCYLYRPQRHVCTICMKKGHRADVCPSPGARVCQTCLTRDPAEGHLCAPKCAMCAGEHQTFDKRCDQRFAERPRGSYKHEPRRSRSTTRRPYETMTSRQRTKSRSRSRKRNMDDPEGIVEVEKRSRSRSAQRPANRGAPDQGEQQTQVSWAAKVRGSPLPQTTHVQTTNTHTHTGTRKNNTDTGNEIHTQVAGAYQKLTREVAEMRSWMTNLETMMKKICDNMKPPQVEERKDAEMIEDKEREINDLKTITAQQQATIVGLQATIEALRSEITYLRQEIHEPRKSRRMEVRAKPYPTIATNSTNPNLTADHTTQHLIPLNGISQDTPTTPPLNPPNNHGTDTQ</sequence>
<feature type="region of interest" description="Disordered" evidence="2">
    <location>
        <begin position="1"/>
        <end position="29"/>
    </location>
</feature>
<organism evidence="3">
    <name type="scientific">Ixodes ricinus</name>
    <name type="common">Common tick</name>
    <name type="synonym">Acarus ricinus</name>
    <dbReference type="NCBI Taxonomy" id="34613"/>
    <lineage>
        <taxon>Eukaryota</taxon>
        <taxon>Metazoa</taxon>
        <taxon>Ecdysozoa</taxon>
        <taxon>Arthropoda</taxon>
        <taxon>Chelicerata</taxon>
        <taxon>Arachnida</taxon>
        <taxon>Acari</taxon>
        <taxon>Parasitiformes</taxon>
        <taxon>Ixodida</taxon>
        <taxon>Ixodoidea</taxon>
        <taxon>Ixodidae</taxon>
        <taxon>Ixodinae</taxon>
        <taxon>Ixodes</taxon>
    </lineage>
</organism>
<evidence type="ECO:0000313" key="3">
    <source>
        <dbReference type="EMBL" id="MXV00219.1"/>
    </source>
</evidence>
<feature type="region of interest" description="Disordered" evidence="2">
    <location>
        <begin position="330"/>
        <end position="445"/>
    </location>
</feature>
<accession>A0A6B0VG11</accession>
<evidence type="ECO:0000256" key="1">
    <source>
        <dbReference type="SAM" id="Coils"/>
    </source>
</evidence>
<dbReference type="EMBL" id="GIFC01018135">
    <property type="protein sequence ID" value="MXV00219.1"/>
    <property type="molecule type" value="Transcribed_RNA"/>
</dbReference>
<name>A0A6B0VG11_IXORI</name>
<protein>
    <submittedName>
        <fullName evidence="3">Uncharacterized protein</fullName>
    </submittedName>
</protein>
<dbReference type="AlphaFoldDB" id="A0A6B0VG11"/>
<feature type="region of interest" description="Disordered" evidence="2">
    <location>
        <begin position="79"/>
        <end position="98"/>
    </location>
</feature>
<keyword evidence="1" id="KW-0175">Coiled coil</keyword>
<feature type="compositionally biased region" description="Basic residues" evidence="2">
    <location>
        <begin position="357"/>
        <end position="367"/>
    </location>
</feature>
<feature type="coiled-coil region" evidence="1">
    <location>
        <begin position="495"/>
        <end position="536"/>
    </location>
</feature>
<feature type="region of interest" description="Disordered" evidence="2">
    <location>
        <begin position="577"/>
        <end position="601"/>
    </location>
</feature>
<proteinExistence type="predicted"/>
<feature type="compositionally biased region" description="Low complexity" evidence="2">
    <location>
        <begin position="420"/>
        <end position="431"/>
    </location>
</feature>